<keyword evidence="1" id="KW-0436">Ligase</keyword>
<evidence type="ECO:0000256" key="3">
    <source>
        <dbReference type="ARBA" id="ARBA00026121"/>
    </source>
</evidence>
<evidence type="ECO:0000313" key="6">
    <source>
        <dbReference type="Proteomes" id="UP000218231"/>
    </source>
</evidence>
<dbReference type="STRING" id="2018661.A0A2A2LJC3"/>
<gene>
    <name evidence="5" type="ORF">WR25_24450</name>
</gene>
<dbReference type="Pfam" id="PF00501">
    <property type="entry name" value="AMP-binding"/>
    <property type="match status" value="1"/>
</dbReference>
<dbReference type="InterPro" id="IPR042099">
    <property type="entry name" value="ANL_N_sf"/>
</dbReference>
<sequence length="611" mass="69558">MKAEAFQTMEEPFLHMVKEILQDRFNEKAETLFRKFFQFCLKYLLEGFNGIHSLNYMVAMHAMIRSSLVIVPLYHNSKIETLCDIIENCNLELVFCDDEIRANCFIEKKNEGFLGCLKRLVLLKGNPQKCYNIHNPDGLHVTTYEDMLILGRGHQHALIPPEPEDVYIICHTSGTTGQPKGVQLTHRALLAAMAGIYTTWVPPPNSWPFGKEDTYFSFLSLAHIYEHLIQTLTMYFGGRIGIYRGDITKLIQDIQALQPTILSLVPRLLNKFYEHIHTEMGKKNIIIRKIFEKAKKEKINLLRHGIQRYDTIWDKLVFRKLHYLFGGKLRVITTGGAAVNKDVKDFTRIAYGCPLVEGYGQTECAACGTISLPFDTSYGNVGGPAPWAQVKLVDVPELGYFSVEDKGEVCFRGAALMNGYFNEDDLNRKTIDEEGWLHTGDIGQWRGDGRLEIVDRKNALFKLAQGDFVSPESIETTYLNNPLITQIFVTGDTCRSFLVAICVVHYQALKASFINAYPNLKVSQDNISTDAFLNDEKVIRHLINELNQTGRAHGLQTIELIQEAYLTTAKNHLATATTLPFATTLAIFRLKRLEKVEIERRMRNEKNESQS</sequence>
<proteinExistence type="predicted"/>
<dbReference type="Gene3D" id="3.40.50.12780">
    <property type="entry name" value="N-terminal domain of ligase-like"/>
    <property type="match status" value="1"/>
</dbReference>
<dbReference type="GO" id="GO:0020037">
    <property type="term" value="F:heme binding"/>
    <property type="evidence" value="ECO:0007669"/>
    <property type="project" value="InterPro"/>
</dbReference>
<dbReference type="Gene3D" id="1.10.490.10">
    <property type="entry name" value="Globins"/>
    <property type="match status" value="1"/>
</dbReference>
<protein>
    <recommendedName>
        <fullName evidence="3">long-chain-fatty-acid--CoA ligase</fullName>
        <ecNumber evidence="3">6.2.1.3</ecNumber>
    </recommendedName>
</protein>
<dbReference type="GO" id="GO:0019825">
    <property type="term" value="F:oxygen binding"/>
    <property type="evidence" value="ECO:0007669"/>
    <property type="project" value="InterPro"/>
</dbReference>
<evidence type="ECO:0000256" key="2">
    <source>
        <dbReference type="ARBA" id="ARBA00022832"/>
    </source>
</evidence>
<dbReference type="GO" id="GO:0005783">
    <property type="term" value="C:endoplasmic reticulum"/>
    <property type="evidence" value="ECO:0007669"/>
    <property type="project" value="TreeGrafter"/>
</dbReference>
<name>A0A2A2LJC3_9BILA</name>
<dbReference type="InterPro" id="IPR012292">
    <property type="entry name" value="Globin/Proto"/>
</dbReference>
<dbReference type="SUPFAM" id="SSF56801">
    <property type="entry name" value="Acetyl-CoA synthetase-like"/>
    <property type="match status" value="1"/>
</dbReference>
<keyword evidence="2" id="KW-0443">Lipid metabolism</keyword>
<dbReference type="EMBL" id="LIAE01006700">
    <property type="protein sequence ID" value="PAV86148.1"/>
    <property type="molecule type" value="Genomic_DNA"/>
</dbReference>
<dbReference type="Proteomes" id="UP000218231">
    <property type="component" value="Unassembled WGS sequence"/>
</dbReference>
<dbReference type="GO" id="GO:0004467">
    <property type="term" value="F:long-chain fatty acid-CoA ligase activity"/>
    <property type="evidence" value="ECO:0007669"/>
    <property type="project" value="UniProtKB-EC"/>
</dbReference>
<dbReference type="OrthoDB" id="1700726at2759"/>
<accession>A0A2A2LJC3</accession>
<dbReference type="InterPro" id="IPR000873">
    <property type="entry name" value="AMP-dep_synth/lig_dom"/>
</dbReference>
<dbReference type="PANTHER" id="PTHR43272:SF89">
    <property type="entry name" value="LONG-CHAIN-FATTY-ACID--COA LIGASE"/>
    <property type="match status" value="1"/>
</dbReference>
<organism evidence="5 6">
    <name type="scientific">Diploscapter pachys</name>
    <dbReference type="NCBI Taxonomy" id="2018661"/>
    <lineage>
        <taxon>Eukaryota</taxon>
        <taxon>Metazoa</taxon>
        <taxon>Ecdysozoa</taxon>
        <taxon>Nematoda</taxon>
        <taxon>Chromadorea</taxon>
        <taxon>Rhabditida</taxon>
        <taxon>Rhabditina</taxon>
        <taxon>Rhabditomorpha</taxon>
        <taxon>Rhabditoidea</taxon>
        <taxon>Rhabditidae</taxon>
        <taxon>Diploscapter</taxon>
    </lineage>
</organism>
<evidence type="ECO:0000313" key="5">
    <source>
        <dbReference type="EMBL" id="PAV86148.1"/>
    </source>
</evidence>
<reference evidence="5 6" key="1">
    <citation type="journal article" date="2017" name="Curr. Biol.">
        <title>Genome architecture and evolution of a unichromosomal asexual nematode.</title>
        <authorList>
            <person name="Fradin H."/>
            <person name="Zegar C."/>
            <person name="Gutwein M."/>
            <person name="Lucas J."/>
            <person name="Kovtun M."/>
            <person name="Corcoran D."/>
            <person name="Baugh L.R."/>
            <person name="Kiontke K."/>
            <person name="Gunsalus K."/>
            <person name="Fitch D.H."/>
            <person name="Piano F."/>
        </authorList>
    </citation>
    <scope>NUCLEOTIDE SEQUENCE [LARGE SCALE GENOMIC DNA]</scope>
    <source>
        <strain evidence="5">PF1309</strain>
    </source>
</reference>
<evidence type="ECO:0000256" key="1">
    <source>
        <dbReference type="ARBA" id="ARBA00022598"/>
    </source>
</evidence>
<dbReference type="PANTHER" id="PTHR43272">
    <property type="entry name" value="LONG-CHAIN-FATTY-ACID--COA LIGASE"/>
    <property type="match status" value="1"/>
</dbReference>
<dbReference type="EC" id="6.2.1.3" evidence="3"/>
<dbReference type="InterPro" id="IPR020845">
    <property type="entry name" value="AMP-binding_CS"/>
</dbReference>
<keyword evidence="6" id="KW-1185">Reference proteome</keyword>
<comment type="caution">
    <text evidence="5">The sequence shown here is derived from an EMBL/GenBank/DDBJ whole genome shotgun (WGS) entry which is preliminary data.</text>
</comment>
<dbReference type="GO" id="GO:0016020">
    <property type="term" value="C:membrane"/>
    <property type="evidence" value="ECO:0007669"/>
    <property type="project" value="TreeGrafter"/>
</dbReference>
<dbReference type="EMBL" id="LIAE01006700">
    <property type="protein sequence ID" value="PAV86147.1"/>
    <property type="molecule type" value="Genomic_DNA"/>
</dbReference>
<feature type="domain" description="AMP-dependent synthetase/ligase" evidence="4">
    <location>
        <begin position="53"/>
        <end position="421"/>
    </location>
</feature>
<keyword evidence="2" id="KW-0276">Fatty acid metabolism</keyword>
<dbReference type="AlphaFoldDB" id="A0A2A2LJC3"/>
<dbReference type="PROSITE" id="PS00455">
    <property type="entry name" value="AMP_BINDING"/>
    <property type="match status" value="1"/>
</dbReference>
<evidence type="ECO:0000259" key="4">
    <source>
        <dbReference type="Pfam" id="PF00501"/>
    </source>
</evidence>